<dbReference type="Proteomes" id="UP000256334">
    <property type="component" value="Unassembled WGS sequence"/>
</dbReference>
<dbReference type="RefSeq" id="WP_147301516.1">
    <property type="nucleotide sequence ID" value="NZ_QRDJ01000007.1"/>
</dbReference>
<gene>
    <name evidence="1" type="ORF">C8D72_1715</name>
</gene>
<dbReference type="EMBL" id="QRDJ01000007">
    <property type="protein sequence ID" value="REC94886.1"/>
    <property type="molecule type" value="Genomic_DNA"/>
</dbReference>
<dbReference type="AlphaFoldDB" id="A0A3D9DVW3"/>
<evidence type="ECO:0000313" key="2">
    <source>
        <dbReference type="Proteomes" id="UP000256334"/>
    </source>
</evidence>
<keyword evidence="2" id="KW-1185">Reference proteome</keyword>
<comment type="caution">
    <text evidence="1">The sequence shown here is derived from an EMBL/GenBank/DDBJ whole genome shotgun (WGS) entry which is preliminary data.</text>
</comment>
<dbReference type="OrthoDB" id="8596093at2"/>
<proteinExistence type="predicted"/>
<organism evidence="1 2">
    <name type="scientific">Kushneria indalinina DSM 14324</name>
    <dbReference type="NCBI Taxonomy" id="1122140"/>
    <lineage>
        <taxon>Bacteria</taxon>
        <taxon>Pseudomonadati</taxon>
        <taxon>Pseudomonadota</taxon>
        <taxon>Gammaproteobacteria</taxon>
        <taxon>Oceanospirillales</taxon>
        <taxon>Halomonadaceae</taxon>
        <taxon>Kushneria</taxon>
    </lineage>
</organism>
<accession>A0A3D9DVW3</accession>
<protein>
    <submittedName>
        <fullName evidence="1">Uncharacterized protein</fullName>
    </submittedName>
</protein>
<sequence length="191" mass="20649">MAIQVYYSPSKNGFYHAGVNKAPGDAIKITDAEYEALRQGLSAGKNIAVDDNGRLLLCSAPSRQRRDDAIDWIDATADRIRASDRSVGQYLDAEYQLVAQALIEYRNSTEGEVPDAIRSYAVAEGLTIGAAAHQIAEAAARVQELLQDVRRIRLAGKAAIRGAGDEADMMEIARPYIDRLEALATPASADV</sequence>
<reference evidence="1 2" key="1">
    <citation type="submission" date="2018-07" db="EMBL/GenBank/DDBJ databases">
        <title>Genomic Encyclopedia of Type Strains, Phase IV (KMG-IV): sequencing the most valuable type-strain genomes for metagenomic binning, comparative biology and taxonomic classification.</title>
        <authorList>
            <person name="Goeker M."/>
        </authorList>
    </citation>
    <scope>NUCLEOTIDE SEQUENCE [LARGE SCALE GENOMIC DNA]</scope>
    <source>
        <strain evidence="1 2">DSM 14324</strain>
    </source>
</reference>
<name>A0A3D9DVW3_9GAMM</name>
<evidence type="ECO:0000313" key="1">
    <source>
        <dbReference type="EMBL" id="REC94886.1"/>
    </source>
</evidence>